<dbReference type="Proteomes" id="UP001498398">
    <property type="component" value="Unassembled WGS sequence"/>
</dbReference>
<sequence length="874" mass="95242">MSLALLPDSEPLASTDPAFVSGVQHKFPHTRAQLAAFARQYKSSDDHDTDPDADELSRVPTSLVNKVVALLVDEREDELKVLLKDTYNVDDHTIDQNVLDLMHKHRDDVAGVPFLFLTPTRRPISRPSSRASTHSARFPARPETPSSAPGSPLAQIFRRPHTPLTSPLAGGGAQGNSYMTARSDYSISPTSSPILSHAHIIQTQAQFTASLPASPLSSPRLLNAKASEFKPIPRPLSAASSNPGPNRTETPSPDMWAHSPLRATSNLAIAAPLLPEQGLTRSLTPSSSLRSSLRPETEDSDEDDPFDPFGTKPVPSFHPINVSDFDAQWSNSSNSNSSRSPEDLRYLDMPPSALNPYAMPFDGHDGLPSFIDDSMGDPSEEEESALLTDGMTPFDVLSSVFGTTLAPSELEEALAANGYDFERSIAWLVERALPQAPSPNHEVRMRQMGGGVTLVSRDSRGRGTFQGPRPSARYVNGRPVPNGNRVCRYFVAGECLRADCRFSHDLERALCRFWLRGACAKQENCEFLHHLPKDVDVSTLNIAMSRVSMGPQQGPMVPQNAPLDEFPALGYENVNGGKVRRSMYADPGRTRFAAAVKKPAPPPSTLGLSSVPDMNSAARREVMGPTAAENLHHRSAIIAPRPSPRIRLRPPTLLPTLVTGEALNNMYMAYRNRALQLGAARNACLSRAADAWRRGDGAAAKRFSREGHDLNAKMRGEMANAASSIVRERSRSAELAVKNRDAGWSDEPADRTNRGKSCGGGLGVCLGIASTSVGDGKLSFEERAEVMLDLHGLHANEATDVLEEFLLALEKEHFYGLAYIIVGEQKHTGTQDVARGSSRARLATGVREWIHRWSYPWSERDGIICIDPLTHASE</sequence>
<dbReference type="Pfam" id="PF08590">
    <property type="entry name" value="DUF1771"/>
    <property type="match status" value="1"/>
</dbReference>
<dbReference type="InterPro" id="IPR036855">
    <property type="entry name" value="Znf_CCCH_sf"/>
</dbReference>
<feature type="compositionally biased region" description="Low complexity" evidence="5">
    <location>
        <begin position="330"/>
        <end position="339"/>
    </location>
</feature>
<dbReference type="InterPro" id="IPR000571">
    <property type="entry name" value="Znf_CCCH"/>
</dbReference>
<gene>
    <name evidence="8" type="ORF">VKT23_014888</name>
</gene>
<keyword evidence="2 4" id="KW-0863">Zinc-finger</keyword>
<feature type="compositionally biased region" description="Low complexity" evidence="5">
    <location>
        <begin position="279"/>
        <end position="294"/>
    </location>
</feature>
<protein>
    <submittedName>
        <fullName evidence="8">Uncharacterized protein</fullName>
    </submittedName>
</protein>
<feature type="domain" description="Smr" evidence="7">
    <location>
        <begin position="788"/>
        <end position="823"/>
    </location>
</feature>
<dbReference type="SUPFAM" id="SSF160443">
    <property type="entry name" value="SMR domain-like"/>
    <property type="match status" value="1"/>
</dbReference>
<dbReference type="PANTHER" id="PTHR46651:SF1">
    <property type="entry name" value="SMALL MUTS RELATED FAMILY PROTEIN"/>
    <property type="match status" value="1"/>
</dbReference>
<keyword evidence="9" id="KW-1185">Reference proteome</keyword>
<dbReference type="PROSITE" id="PS50103">
    <property type="entry name" value="ZF_C3H1"/>
    <property type="match status" value="2"/>
</dbReference>
<evidence type="ECO:0000259" key="6">
    <source>
        <dbReference type="PROSITE" id="PS50103"/>
    </source>
</evidence>
<feature type="region of interest" description="Disordered" evidence="5">
    <location>
        <begin position="455"/>
        <end position="477"/>
    </location>
</feature>
<dbReference type="PANTHER" id="PTHR46651">
    <property type="entry name" value="POLYADENYLATE-BINDING PROTEIN-INTERACTING PROTEIN 7"/>
    <property type="match status" value="1"/>
</dbReference>
<evidence type="ECO:0000259" key="7">
    <source>
        <dbReference type="PROSITE" id="PS50828"/>
    </source>
</evidence>
<feature type="zinc finger region" description="C3H1-type" evidence="4">
    <location>
        <begin position="481"/>
        <end position="504"/>
    </location>
</feature>
<evidence type="ECO:0000313" key="9">
    <source>
        <dbReference type="Proteomes" id="UP001498398"/>
    </source>
</evidence>
<evidence type="ECO:0000256" key="4">
    <source>
        <dbReference type="PROSITE-ProRule" id="PRU00723"/>
    </source>
</evidence>
<keyword evidence="3 4" id="KW-0862">Zinc</keyword>
<accession>A0ABR1IZL0</accession>
<dbReference type="InterPro" id="IPR036063">
    <property type="entry name" value="Smr_dom_sf"/>
</dbReference>
<feature type="region of interest" description="Disordered" evidence="5">
    <location>
        <begin position="123"/>
        <end position="177"/>
    </location>
</feature>
<feature type="region of interest" description="Disordered" evidence="5">
    <location>
        <begin position="278"/>
        <end position="349"/>
    </location>
</feature>
<feature type="compositionally biased region" description="Polar residues" evidence="5">
    <location>
        <begin position="238"/>
        <end position="251"/>
    </location>
</feature>
<feature type="zinc finger region" description="C3H1-type" evidence="4">
    <location>
        <begin position="505"/>
        <end position="532"/>
    </location>
</feature>
<dbReference type="InterPro" id="IPR002625">
    <property type="entry name" value="Smr_dom"/>
</dbReference>
<dbReference type="Gene3D" id="4.10.1000.10">
    <property type="entry name" value="Zinc finger, CCCH-type"/>
    <property type="match status" value="1"/>
</dbReference>
<feature type="compositionally biased region" description="Low complexity" evidence="5">
    <location>
        <begin position="123"/>
        <end position="133"/>
    </location>
</feature>
<dbReference type="SUPFAM" id="SSF90229">
    <property type="entry name" value="CCCH zinc finger"/>
    <property type="match status" value="1"/>
</dbReference>
<keyword evidence="1 4" id="KW-0479">Metal-binding</keyword>
<reference evidence="8 9" key="1">
    <citation type="submission" date="2024-01" db="EMBL/GenBank/DDBJ databases">
        <title>A draft genome for the cacao thread blight pathogen Marasmiellus scandens.</title>
        <authorList>
            <person name="Baruah I.K."/>
            <person name="Leung J."/>
            <person name="Bukari Y."/>
            <person name="Amoako-Attah I."/>
            <person name="Meinhardt L.W."/>
            <person name="Bailey B.A."/>
            <person name="Cohen S.P."/>
        </authorList>
    </citation>
    <scope>NUCLEOTIDE SEQUENCE [LARGE SCALE GENOMIC DNA]</scope>
    <source>
        <strain evidence="8 9">GH-19</strain>
    </source>
</reference>
<dbReference type="InterPro" id="IPR053242">
    <property type="entry name" value="PAM2-like_domain"/>
</dbReference>
<dbReference type="EMBL" id="JBANRG010000047">
    <property type="protein sequence ID" value="KAK7445470.1"/>
    <property type="molecule type" value="Genomic_DNA"/>
</dbReference>
<proteinExistence type="predicted"/>
<dbReference type="SMART" id="SM01162">
    <property type="entry name" value="DUF1771"/>
    <property type="match status" value="1"/>
</dbReference>
<evidence type="ECO:0000256" key="5">
    <source>
        <dbReference type="SAM" id="MobiDB-lite"/>
    </source>
</evidence>
<feature type="region of interest" description="Disordered" evidence="5">
    <location>
        <begin position="227"/>
        <end position="259"/>
    </location>
</feature>
<dbReference type="Gene3D" id="3.30.1370.110">
    <property type="match status" value="1"/>
</dbReference>
<evidence type="ECO:0000313" key="8">
    <source>
        <dbReference type="EMBL" id="KAK7445470.1"/>
    </source>
</evidence>
<dbReference type="InterPro" id="IPR013899">
    <property type="entry name" value="DUF1771"/>
</dbReference>
<dbReference type="SMART" id="SM00356">
    <property type="entry name" value="ZnF_C3H1"/>
    <property type="match status" value="2"/>
</dbReference>
<organism evidence="8 9">
    <name type="scientific">Marasmiellus scandens</name>
    <dbReference type="NCBI Taxonomy" id="2682957"/>
    <lineage>
        <taxon>Eukaryota</taxon>
        <taxon>Fungi</taxon>
        <taxon>Dikarya</taxon>
        <taxon>Basidiomycota</taxon>
        <taxon>Agaricomycotina</taxon>
        <taxon>Agaricomycetes</taxon>
        <taxon>Agaricomycetidae</taxon>
        <taxon>Agaricales</taxon>
        <taxon>Marasmiineae</taxon>
        <taxon>Omphalotaceae</taxon>
        <taxon>Marasmiellus</taxon>
    </lineage>
</organism>
<feature type="domain" description="C3H1-type" evidence="6">
    <location>
        <begin position="505"/>
        <end position="532"/>
    </location>
</feature>
<comment type="caution">
    <text evidence="8">The sequence shown here is derived from an EMBL/GenBank/DDBJ whole genome shotgun (WGS) entry which is preliminary data.</text>
</comment>
<name>A0ABR1IZL0_9AGAR</name>
<feature type="domain" description="C3H1-type" evidence="6">
    <location>
        <begin position="481"/>
        <end position="504"/>
    </location>
</feature>
<evidence type="ECO:0000256" key="3">
    <source>
        <dbReference type="ARBA" id="ARBA00022833"/>
    </source>
</evidence>
<evidence type="ECO:0000256" key="2">
    <source>
        <dbReference type="ARBA" id="ARBA00022771"/>
    </source>
</evidence>
<dbReference type="Pfam" id="PF14608">
    <property type="entry name" value="zf-CCCH_2"/>
    <property type="match status" value="2"/>
</dbReference>
<dbReference type="PROSITE" id="PS50828">
    <property type="entry name" value="SMR"/>
    <property type="match status" value="1"/>
</dbReference>
<evidence type="ECO:0000256" key="1">
    <source>
        <dbReference type="ARBA" id="ARBA00022723"/>
    </source>
</evidence>